<dbReference type="SUPFAM" id="SSF56112">
    <property type="entry name" value="Protein kinase-like (PK-like)"/>
    <property type="match status" value="1"/>
</dbReference>
<keyword evidence="5" id="KW-1185">Reference proteome</keyword>
<dbReference type="SUPFAM" id="SSF48403">
    <property type="entry name" value="Ankyrin repeat"/>
    <property type="match status" value="2"/>
</dbReference>
<dbReference type="InterPro" id="IPR000719">
    <property type="entry name" value="Prot_kinase_dom"/>
</dbReference>
<dbReference type="InterPro" id="IPR002110">
    <property type="entry name" value="Ankyrin_rpt"/>
</dbReference>
<evidence type="ECO:0000313" key="5">
    <source>
        <dbReference type="Proteomes" id="UP001358417"/>
    </source>
</evidence>
<evidence type="ECO:0000256" key="2">
    <source>
        <dbReference type="SAM" id="Coils"/>
    </source>
</evidence>
<name>A0AAV9NVP8_9EURO</name>
<accession>A0AAV9NVP8</accession>
<dbReference type="EMBL" id="JAVRRD010000001">
    <property type="protein sequence ID" value="KAK5065197.1"/>
    <property type="molecule type" value="Genomic_DNA"/>
</dbReference>
<dbReference type="RefSeq" id="XP_064712521.1">
    <property type="nucleotide sequence ID" value="XM_064844661.1"/>
</dbReference>
<dbReference type="Gene3D" id="1.10.510.10">
    <property type="entry name" value="Transferase(Phosphotransferase) domain 1"/>
    <property type="match status" value="1"/>
</dbReference>
<protein>
    <recommendedName>
        <fullName evidence="3">Protein kinase domain-containing protein</fullName>
    </recommendedName>
</protein>
<keyword evidence="1" id="KW-0040">ANK repeat</keyword>
<dbReference type="GO" id="GO:0004672">
    <property type="term" value="F:protein kinase activity"/>
    <property type="evidence" value="ECO:0007669"/>
    <property type="project" value="InterPro"/>
</dbReference>
<dbReference type="PANTHER" id="PTHR46224:SF64">
    <property type="entry name" value="IQ MOTIF AND ANKYRIN REPEAT DOMAIN-CONTAINING PROTEIN 1"/>
    <property type="match status" value="1"/>
</dbReference>
<feature type="repeat" description="ANK" evidence="1">
    <location>
        <begin position="1191"/>
        <end position="1220"/>
    </location>
</feature>
<dbReference type="Proteomes" id="UP001358417">
    <property type="component" value="Unassembled WGS sequence"/>
</dbReference>
<dbReference type="InterPro" id="IPR051616">
    <property type="entry name" value="Cul2-RING_E3_ligase_SR"/>
</dbReference>
<dbReference type="Pfam" id="PF00069">
    <property type="entry name" value="Pkinase"/>
    <property type="match status" value="1"/>
</dbReference>
<evidence type="ECO:0000313" key="4">
    <source>
        <dbReference type="EMBL" id="KAK5065197.1"/>
    </source>
</evidence>
<evidence type="ECO:0000256" key="1">
    <source>
        <dbReference type="PROSITE-ProRule" id="PRU00023"/>
    </source>
</evidence>
<dbReference type="CDD" id="cd00180">
    <property type="entry name" value="PKc"/>
    <property type="match status" value="1"/>
</dbReference>
<dbReference type="InterPro" id="IPR008271">
    <property type="entry name" value="Ser/Thr_kinase_AS"/>
</dbReference>
<dbReference type="InterPro" id="IPR011009">
    <property type="entry name" value="Kinase-like_dom_sf"/>
</dbReference>
<dbReference type="PROSITE" id="PS50088">
    <property type="entry name" value="ANK_REPEAT"/>
    <property type="match status" value="2"/>
</dbReference>
<gene>
    <name evidence="4" type="ORF">LTR84_001034</name>
</gene>
<dbReference type="PROSITE" id="PS50297">
    <property type="entry name" value="ANK_REP_REGION"/>
    <property type="match status" value="1"/>
</dbReference>
<dbReference type="InterPro" id="IPR036770">
    <property type="entry name" value="Ankyrin_rpt-contain_sf"/>
</dbReference>
<evidence type="ECO:0000259" key="3">
    <source>
        <dbReference type="PROSITE" id="PS50011"/>
    </source>
</evidence>
<dbReference type="SMART" id="SM00248">
    <property type="entry name" value="ANK"/>
    <property type="match status" value="9"/>
</dbReference>
<sequence>MDEFEWVKSFATSSYGTVNDASLPAAKDSVSSPAPTSRGSFASFVCHVARLESKLRSFSSLVLDDSSDVKATGKILGQGKTFMVRHAKWVRNPKEPPLEVALKEIIPDVKSSDGTSRPHTDWKDILFELRALLHEPIRYHPNLVRLLGIQWGLSPIADSTYPVLIMEYASLGTFKTLQTSSEPLSFPVKQKLCYDVGRALSALHASGIVHGDMKHENVLIFPSKKPIDGIAYTAKLADFGGTVMDLVGGEVRKKETWTWPFQAPEVTNDQALTRNGLMLTDVYSFGLLVWRAFLDGEGFVSLPGAAQTASDQDRRALNAHKASEELTNIAVIDIYDYAKSRGLSQACLDMMVYTVLHTVQLKPENRELVKAQAALRGIVPGHIPNFMEFVHKKNEERQATEARAAPGRHGISRDSLQFMLGRYGNDADLQDNLPGFRPRLDEPNPEEFMFEPASLKNILTWEQQRQMLDEMKAVAGTTTQISGGLLEMPKTVAAFYVFQCYLLEFGTNFNPDEAVAWLLKASSDDDSHEDQDYFAQAWVWRVSRALGVPANIPPDRLRGLLNLSVIRGHRTALLDMLELMNISSGPERQQWWNAFQQFRNILQCQMGAVGMGYYFSKYLTRPWNTVNLNNTTEVDEAIRTCVGSDYNSCLRCSASVDQISSSQQGRDKEQTTFDRIYINQRGHGLLHMAAATGATDTLRHLVTKYDCDINIPNQHVDESPLVCACEGGQSDSAILLLEHGADPNGYRFSQEGPLHWLCSFLPNEMEKIASRLVRAGADIELRSGGMRHDVRGIRADWEHNFEIRTTPLGRAVLMNNLDAVKVLLKLGANPLAKSASKHPGEYEGMQDFSKLIDVSSPFELAAVLTLPHILAELIKHIDGPSGTPRLKLLDEWSMLDLAHGNKVTEFDSVSLQSRLVRCGMNYKRNMRDTLVLLHTRDRPFRGISGDEVQKQQSRVLFTEVALGNLDVVEILLELGYSSNGTQDFRPLQKAVERNHEEMFWILVRYRVDMNVTIMTPTGGISMLHVAAMRPQQSRPGRVIADALIRAGVPVESTDPRTRPPLAMAIMCQNFEVAGALLENGANIDAIYPLSPNALTGTEETKAVGVLVEVLSQHTMRTLESLKFIFGQRDGGPSQRPAFHIDPGNKLSILHLLAGSPQFTQIAQITPKILNLCLATYADPALINYRHPFLGTALYYAAMCGHKTMVELLLEHGADETHKSGPDVDGSVQTLFRPEESWSPLWAAILKFEDELRKGIHFPPEGPPGAWLSSNSIQNAEKIIGLLSANGQKATAQRAITQLKARKQALELKTNAWQKDRMAKRREYRAQEDEAPIDLGILSGDGSKDDEAKIREICRGPEQEWKTERIESFLGSLSLEE</sequence>
<comment type="caution">
    <text evidence="4">The sequence shown here is derived from an EMBL/GenBank/DDBJ whole genome shotgun (WGS) entry which is preliminary data.</text>
</comment>
<dbReference type="PROSITE" id="PS00108">
    <property type="entry name" value="PROTEIN_KINASE_ST"/>
    <property type="match status" value="1"/>
</dbReference>
<dbReference type="Gene3D" id="1.25.40.20">
    <property type="entry name" value="Ankyrin repeat-containing domain"/>
    <property type="match status" value="3"/>
</dbReference>
<keyword evidence="2" id="KW-0175">Coiled coil</keyword>
<dbReference type="SMART" id="SM00220">
    <property type="entry name" value="S_TKc"/>
    <property type="match status" value="1"/>
</dbReference>
<feature type="repeat" description="ANK" evidence="1">
    <location>
        <begin position="803"/>
        <end position="835"/>
    </location>
</feature>
<organism evidence="4 5">
    <name type="scientific">Exophiala bonariae</name>
    <dbReference type="NCBI Taxonomy" id="1690606"/>
    <lineage>
        <taxon>Eukaryota</taxon>
        <taxon>Fungi</taxon>
        <taxon>Dikarya</taxon>
        <taxon>Ascomycota</taxon>
        <taxon>Pezizomycotina</taxon>
        <taxon>Eurotiomycetes</taxon>
        <taxon>Chaetothyriomycetidae</taxon>
        <taxon>Chaetothyriales</taxon>
        <taxon>Herpotrichiellaceae</taxon>
        <taxon>Exophiala</taxon>
    </lineage>
</organism>
<reference evidence="4 5" key="1">
    <citation type="submission" date="2023-08" db="EMBL/GenBank/DDBJ databases">
        <title>Black Yeasts Isolated from many extreme environments.</title>
        <authorList>
            <person name="Coleine C."/>
            <person name="Stajich J.E."/>
            <person name="Selbmann L."/>
        </authorList>
    </citation>
    <scope>NUCLEOTIDE SEQUENCE [LARGE SCALE GENOMIC DNA]</scope>
    <source>
        <strain evidence="4 5">CCFEE 5792</strain>
    </source>
</reference>
<dbReference type="Pfam" id="PF12796">
    <property type="entry name" value="Ank_2"/>
    <property type="match status" value="1"/>
</dbReference>
<dbReference type="Pfam" id="PF00023">
    <property type="entry name" value="Ank"/>
    <property type="match status" value="1"/>
</dbReference>
<dbReference type="PANTHER" id="PTHR46224">
    <property type="entry name" value="ANKYRIN REPEAT FAMILY PROTEIN"/>
    <property type="match status" value="1"/>
</dbReference>
<dbReference type="GO" id="GO:0005524">
    <property type="term" value="F:ATP binding"/>
    <property type="evidence" value="ECO:0007669"/>
    <property type="project" value="InterPro"/>
</dbReference>
<feature type="domain" description="Protein kinase" evidence="3">
    <location>
        <begin position="70"/>
        <end position="375"/>
    </location>
</feature>
<feature type="coiled-coil region" evidence="2">
    <location>
        <begin position="1288"/>
        <end position="1315"/>
    </location>
</feature>
<dbReference type="PROSITE" id="PS50011">
    <property type="entry name" value="PROTEIN_KINASE_DOM"/>
    <property type="match status" value="1"/>
</dbReference>
<proteinExistence type="predicted"/>
<dbReference type="GeneID" id="89969256"/>